<protein>
    <submittedName>
        <fullName evidence="3">Putative secreted protein</fullName>
    </submittedName>
</protein>
<evidence type="ECO:0000256" key="1">
    <source>
        <dbReference type="SAM" id="MobiDB-lite"/>
    </source>
</evidence>
<evidence type="ECO:0000313" key="3">
    <source>
        <dbReference type="EMBL" id="MBW77112.1"/>
    </source>
</evidence>
<feature type="signal peptide" evidence="2">
    <location>
        <begin position="1"/>
        <end position="25"/>
    </location>
</feature>
<proteinExistence type="predicted"/>
<dbReference type="AlphaFoldDB" id="A0A2M4DHS7"/>
<organism evidence="3">
    <name type="scientific">Anopheles darlingi</name>
    <name type="common">Mosquito</name>
    <dbReference type="NCBI Taxonomy" id="43151"/>
    <lineage>
        <taxon>Eukaryota</taxon>
        <taxon>Metazoa</taxon>
        <taxon>Ecdysozoa</taxon>
        <taxon>Arthropoda</taxon>
        <taxon>Hexapoda</taxon>
        <taxon>Insecta</taxon>
        <taxon>Pterygota</taxon>
        <taxon>Neoptera</taxon>
        <taxon>Endopterygota</taxon>
        <taxon>Diptera</taxon>
        <taxon>Nematocera</taxon>
        <taxon>Culicoidea</taxon>
        <taxon>Culicidae</taxon>
        <taxon>Anophelinae</taxon>
        <taxon>Anopheles</taxon>
    </lineage>
</organism>
<name>A0A2M4DHS7_ANODA</name>
<keyword evidence="2" id="KW-0732">Signal</keyword>
<dbReference type="EMBL" id="GGFL01012934">
    <property type="protein sequence ID" value="MBW77112.1"/>
    <property type="molecule type" value="Transcribed_RNA"/>
</dbReference>
<sequence length="91" mass="10060">MCGGMMPRMELWCSIVEILLACTDTRLPPMPLMMGWNTTNPLKMPTAVSSTSPPIPLMKRADSTGTQPEVSTVRVYVFLNTMNTHIGNSMK</sequence>
<evidence type="ECO:0000256" key="2">
    <source>
        <dbReference type="SAM" id="SignalP"/>
    </source>
</evidence>
<reference evidence="3" key="1">
    <citation type="submission" date="2018-01" db="EMBL/GenBank/DDBJ databases">
        <title>An insight into the sialome of Amazonian anophelines.</title>
        <authorList>
            <person name="Ribeiro J.M."/>
            <person name="Scarpassa V."/>
            <person name="Calvo E."/>
        </authorList>
    </citation>
    <scope>NUCLEOTIDE SEQUENCE</scope>
</reference>
<accession>A0A2M4DHS7</accession>
<feature type="chain" id="PRO_5014682483" evidence="2">
    <location>
        <begin position="26"/>
        <end position="91"/>
    </location>
</feature>
<feature type="region of interest" description="Disordered" evidence="1">
    <location>
        <begin position="45"/>
        <end position="66"/>
    </location>
</feature>